<accession>A0A427AY28</accession>
<gene>
    <name evidence="1" type="ORF">B296_00009354</name>
</gene>
<organism evidence="1 2">
    <name type="scientific">Ensete ventricosum</name>
    <name type="common">Abyssinian banana</name>
    <name type="synonym">Musa ensete</name>
    <dbReference type="NCBI Taxonomy" id="4639"/>
    <lineage>
        <taxon>Eukaryota</taxon>
        <taxon>Viridiplantae</taxon>
        <taxon>Streptophyta</taxon>
        <taxon>Embryophyta</taxon>
        <taxon>Tracheophyta</taxon>
        <taxon>Spermatophyta</taxon>
        <taxon>Magnoliopsida</taxon>
        <taxon>Liliopsida</taxon>
        <taxon>Zingiberales</taxon>
        <taxon>Musaceae</taxon>
        <taxon>Ensete</taxon>
    </lineage>
</organism>
<reference evidence="1 2" key="1">
    <citation type="journal article" date="2014" name="Agronomy (Basel)">
        <title>A Draft Genome Sequence for Ensete ventricosum, the Drought-Tolerant Tree Against Hunger.</title>
        <authorList>
            <person name="Harrison J."/>
            <person name="Moore K.A."/>
            <person name="Paszkiewicz K."/>
            <person name="Jones T."/>
            <person name="Grant M."/>
            <person name="Ambacheew D."/>
            <person name="Muzemil S."/>
            <person name="Studholme D.J."/>
        </authorList>
    </citation>
    <scope>NUCLEOTIDE SEQUENCE [LARGE SCALE GENOMIC DNA]</scope>
</reference>
<proteinExistence type="predicted"/>
<protein>
    <submittedName>
        <fullName evidence="1">Uncharacterized protein</fullName>
    </submittedName>
</protein>
<sequence>MIESCTVLSTGEGHRSVETLVAVEDKDRLWKATVVCCLGYSLCHYLAQQQRLKVCYNGYILRLMGCLRVDLAGSKNLSKDRVWLQQKTPKGSVVQFYIDRLLSKVNLML</sequence>
<dbReference type="Proteomes" id="UP000287651">
    <property type="component" value="Unassembled WGS sequence"/>
</dbReference>
<dbReference type="EMBL" id="AMZH03001014">
    <property type="protein sequence ID" value="RRT81006.1"/>
    <property type="molecule type" value="Genomic_DNA"/>
</dbReference>
<name>A0A427AY28_ENSVE</name>
<dbReference type="AlphaFoldDB" id="A0A427AY28"/>
<evidence type="ECO:0000313" key="1">
    <source>
        <dbReference type="EMBL" id="RRT81006.1"/>
    </source>
</evidence>
<comment type="caution">
    <text evidence="1">The sequence shown here is derived from an EMBL/GenBank/DDBJ whole genome shotgun (WGS) entry which is preliminary data.</text>
</comment>
<evidence type="ECO:0000313" key="2">
    <source>
        <dbReference type="Proteomes" id="UP000287651"/>
    </source>
</evidence>